<dbReference type="Proteomes" id="UP001207337">
    <property type="component" value="Unassembled WGS sequence"/>
</dbReference>
<sequence>MKNNGLLLIISAAALLFWGCSSGDDSRQAIVKGQFSASDSMNTADNSLLPISLTIVRQDSAEADPDTLFHEETDSSGHFSGSASFREKGRYPVYISKDGNNIGRFGVILAEDDTLEITGELSNLEETLNISSREHDAMQKLGRLNNGFQRIARYANAGRLSDDSLEQELDKWSDLYFELYQENEQTRAGSLAAAEAIRLLQGWNGEKMMNRIRSVQDNDDLVYLGLNYGKDYLARSRGLQPTLAYLDTLSDLTEGTQQLKNIERERIKLLYDSARISAAQERLDEFRQQYAEDSVAMEWAESIDYDLNYLSPGDELPSFEFSSNGKTTSRDSLLGRPYILEITRLSNELYQEQFDRTVVIHSIYKNYDLEVVTIPLDESQITVDAFFDERVRAWPVADAQAFDRDELLEKFNIRLIPTRFLVDSEGEIIRKYVGREYQEVIKGIQTLLNQDQ</sequence>
<dbReference type="PANTHER" id="PTHR42852:SF18">
    <property type="entry name" value="CHROMOSOME UNDETERMINED SCAFFOLD_47, WHOLE GENOME SHOTGUN SEQUENCE"/>
    <property type="match status" value="1"/>
</dbReference>
<keyword evidence="1" id="KW-0732">Signal</keyword>
<dbReference type="CDD" id="cd02966">
    <property type="entry name" value="TlpA_like_family"/>
    <property type="match status" value="1"/>
</dbReference>
<proteinExistence type="predicted"/>
<evidence type="ECO:0000256" key="1">
    <source>
        <dbReference type="SAM" id="SignalP"/>
    </source>
</evidence>
<dbReference type="SUPFAM" id="SSF52833">
    <property type="entry name" value="Thioredoxin-like"/>
    <property type="match status" value="1"/>
</dbReference>
<dbReference type="InterPro" id="IPR036249">
    <property type="entry name" value="Thioredoxin-like_sf"/>
</dbReference>
<protein>
    <submittedName>
        <fullName evidence="2">TlpA family protein disulfide reductase</fullName>
    </submittedName>
</protein>
<dbReference type="InterPro" id="IPR050553">
    <property type="entry name" value="Thioredoxin_ResA/DsbE_sf"/>
</dbReference>
<evidence type="ECO:0000313" key="2">
    <source>
        <dbReference type="EMBL" id="MCW9712058.1"/>
    </source>
</evidence>
<dbReference type="PANTHER" id="PTHR42852">
    <property type="entry name" value="THIOL:DISULFIDE INTERCHANGE PROTEIN DSBE"/>
    <property type="match status" value="1"/>
</dbReference>
<name>A0ABT3PW36_9BACT</name>
<evidence type="ECO:0000313" key="3">
    <source>
        <dbReference type="Proteomes" id="UP001207337"/>
    </source>
</evidence>
<keyword evidence="3" id="KW-1185">Reference proteome</keyword>
<comment type="caution">
    <text evidence="2">The sequence shown here is derived from an EMBL/GenBank/DDBJ whole genome shotgun (WGS) entry which is preliminary data.</text>
</comment>
<dbReference type="Gene3D" id="3.40.30.10">
    <property type="entry name" value="Glutaredoxin"/>
    <property type="match status" value="1"/>
</dbReference>
<dbReference type="RefSeq" id="WP_265787714.1">
    <property type="nucleotide sequence ID" value="NZ_BAABRS010000001.1"/>
</dbReference>
<dbReference type="EMBL" id="JAJNDC010000001">
    <property type="protein sequence ID" value="MCW9712058.1"/>
    <property type="molecule type" value="Genomic_DNA"/>
</dbReference>
<gene>
    <name evidence="2" type="ORF">LQ318_03990</name>
</gene>
<feature type="signal peptide" evidence="1">
    <location>
        <begin position="1"/>
        <end position="23"/>
    </location>
</feature>
<organism evidence="2 3">
    <name type="scientific">Fodinibius salicampi</name>
    <dbReference type="NCBI Taxonomy" id="1920655"/>
    <lineage>
        <taxon>Bacteria</taxon>
        <taxon>Pseudomonadati</taxon>
        <taxon>Balneolota</taxon>
        <taxon>Balneolia</taxon>
        <taxon>Balneolales</taxon>
        <taxon>Balneolaceae</taxon>
        <taxon>Fodinibius</taxon>
    </lineage>
</organism>
<feature type="chain" id="PRO_5046350209" evidence="1">
    <location>
        <begin position="24"/>
        <end position="452"/>
    </location>
</feature>
<reference evidence="2 3" key="1">
    <citation type="submission" date="2021-11" db="EMBL/GenBank/DDBJ databases">
        <title>Aliifidinibius sp. nov., a new bacterium isolated from saline soil.</title>
        <authorList>
            <person name="Galisteo C."/>
            <person name="De La Haba R."/>
            <person name="Sanchez-Porro C."/>
            <person name="Ventosa A."/>
        </authorList>
    </citation>
    <scope>NUCLEOTIDE SEQUENCE [LARGE SCALE GENOMIC DNA]</scope>
    <source>
        <strain evidence="2 3">KACC 190600</strain>
    </source>
</reference>
<accession>A0ABT3PW36</accession>